<reference evidence="3" key="1">
    <citation type="submission" date="2021-01" db="EMBL/GenBank/DDBJ databases">
        <authorList>
            <person name="Corre E."/>
            <person name="Pelletier E."/>
            <person name="Niang G."/>
            <person name="Scheremetjew M."/>
            <person name="Finn R."/>
            <person name="Kale V."/>
            <person name="Holt S."/>
            <person name="Cochrane G."/>
            <person name="Meng A."/>
            <person name="Brown T."/>
            <person name="Cohen L."/>
        </authorList>
    </citation>
    <scope>NUCLEOTIDE SEQUENCE</scope>
    <source>
        <strain evidence="3">UTEX LB 985</strain>
    </source>
</reference>
<dbReference type="EMBL" id="HBGU01027537">
    <property type="protein sequence ID" value="CAD9447738.1"/>
    <property type="molecule type" value="Transcribed_RNA"/>
</dbReference>
<feature type="chain" id="PRO_5031126289" description="Fatty acid desaturase domain-containing protein" evidence="2">
    <location>
        <begin position="16"/>
        <end position="312"/>
    </location>
</feature>
<accession>A0A7S2D9I7</accession>
<evidence type="ECO:0000256" key="1">
    <source>
        <dbReference type="SAM" id="Phobius"/>
    </source>
</evidence>
<organism evidence="3">
    <name type="scientific">Haptolina brevifila</name>
    <dbReference type="NCBI Taxonomy" id="156173"/>
    <lineage>
        <taxon>Eukaryota</taxon>
        <taxon>Haptista</taxon>
        <taxon>Haptophyta</taxon>
        <taxon>Prymnesiophyceae</taxon>
        <taxon>Prymnesiales</taxon>
        <taxon>Prymnesiaceae</taxon>
        <taxon>Haptolina</taxon>
    </lineage>
</organism>
<keyword evidence="2" id="KW-0732">Signal</keyword>
<keyword evidence="1" id="KW-0812">Transmembrane</keyword>
<evidence type="ECO:0000313" key="3">
    <source>
        <dbReference type="EMBL" id="CAD9447738.1"/>
    </source>
</evidence>
<keyword evidence="1" id="KW-0472">Membrane</keyword>
<protein>
    <recommendedName>
        <fullName evidence="4">Fatty acid desaturase domain-containing protein</fullName>
    </recommendedName>
</protein>
<evidence type="ECO:0000256" key="2">
    <source>
        <dbReference type="SAM" id="SignalP"/>
    </source>
</evidence>
<sequence length="312" mass="34468">MNTIVLLSAVASVNAMHALTPVRPALGVAARRTEPVMVGTFGKIAALPTLYALMSANEYATHRWYQHEEFNRDHALQRFCQRMAFWLRGRPLRKPDGRNNLIKIFGGGHVEHHAETYDDMSLKKDDRWRKTKAAASLDTDRFRGTAFTWPVTGLMTIQMLPSTLPVFALLGFSLLQTLAILLPGMLVHALVWNMLHPPMHGLPSVPISVGAPGNWIGILRNTPYFRAIYENHQGHHVLGGQCNYNVCCPMMDHVLGTHVPTAVWTKRMRPVPGPDATERWGVPVEPAGVPQAPIIGAGLATEEDLTPTALAC</sequence>
<name>A0A7S2D9I7_9EUKA</name>
<proteinExistence type="predicted"/>
<feature type="signal peptide" evidence="2">
    <location>
        <begin position="1"/>
        <end position="15"/>
    </location>
</feature>
<gene>
    <name evidence="3" type="ORF">CBRE1094_LOCUS14956</name>
</gene>
<feature type="transmembrane region" description="Helical" evidence="1">
    <location>
        <begin position="166"/>
        <end position="192"/>
    </location>
</feature>
<dbReference type="AlphaFoldDB" id="A0A7S2D9I7"/>
<evidence type="ECO:0008006" key="4">
    <source>
        <dbReference type="Google" id="ProtNLM"/>
    </source>
</evidence>
<keyword evidence="1" id="KW-1133">Transmembrane helix</keyword>